<organism evidence="1 2">
    <name type="scientific">Allotamlana fucoidanivorans</name>
    <dbReference type="NCBI Taxonomy" id="2583814"/>
    <lineage>
        <taxon>Bacteria</taxon>
        <taxon>Pseudomonadati</taxon>
        <taxon>Bacteroidota</taxon>
        <taxon>Flavobacteriia</taxon>
        <taxon>Flavobacteriales</taxon>
        <taxon>Flavobacteriaceae</taxon>
        <taxon>Allotamlana</taxon>
    </lineage>
</organism>
<evidence type="ECO:0000313" key="1">
    <source>
        <dbReference type="EMBL" id="TNJ41933.1"/>
    </source>
</evidence>
<reference evidence="1 2" key="1">
    <citation type="submission" date="2019-05" db="EMBL/GenBank/DDBJ databases">
        <title>Tamlana fucoidanivorans sp. nov., isolated from the surface of algae collected from Fujian province in China.</title>
        <authorList>
            <person name="Li J."/>
        </authorList>
    </citation>
    <scope>NUCLEOTIDE SEQUENCE [LARGE SCALE GENOMIC DNA]</scope>
    <source>
        <strain evidence="1 2">CW2-9</strain>
    </source>
</reference>
<dbReference type="InterPro" id="IPR036852">
    <property type="entry name" value="Peptidase_S8/S53_dom_sf"/>
</dbReference>
<dbReference type="OrthoDB" id="4535652at2"/>
<proteinExistence type="predicted"/>
<evidence type="ECO:0000313" key="2">
    <source>
        <dbReference type="Proteomes" id="UP000308713"/>
    </source>
</evidence>
<dbReference type="Proteomes" id="UP000308713">
    <property type="component" value="Unassembled WGS sequence"/>
</dbReference>
<dbReference type="RefSeq" id="WP_139698643.1">
    <property type="nucleotide sequence ID" value="NZ_CP074074.1"/>
</dbReference>
<dbReference type="Gene3D" id="3.40.50.200">
    <property type="entry name" value="Peptidase S8/S53 domain"/>
    <property type="match status" value="1"/>
</dbReference>
<keyword evidence="2" id="KW-1185">Reference proteome</keyword>
<dbReference type="GO" id="GO:0004252">
    <property type="term" value="F:serine-type endopeptidase activity"/>
    <property type="evidence" value="ECO:0007669"/>
    <property type="project" value="InterPro"/>
</dbReference>
<evidence type="ECO:0008006" key="3">
    <source>
        <dbReference type="Google" id="ProtNLM"/>
    </source>
</evidence>
<dbReference type="EMBL" id="VDCS01000016">
    <property type="protein sequence ID" value="TNJ41933.1"/>
    <property type="molecule type" value="Genomic_DNA"/>
</dbReference>
<name>A0A5C4SGQ1_9FLAO</name>
<dbReference type="AlphaFoldDB" id="A0A5C4SGQ1"/>
<dbReference type="SUPFAM" id="SSF52743">
    <property type="entry name" value="Subtilisin-like"/>
    <property type="match status" value="1"/>
</dbReference>
<protein>
    <recommendedName>
        <fullName evidence="3">T9SS type A sorting domain-containing protein</fullName>
    </recommendedName>
</protein>
<dbReference type="GO" id="GO:0006508">
    <property type="term" value="P:proteolysis"/>
    <property type="evidence" value="ECO:0007669"/>
    <property type="project" value="InterPro"/>
</dbReference>
<accession>A0A5C4SGQ1</accession>
<gene>
    <name evidence="1" type="ORF">FGF67_15355</name>
</gene>
<comment type="caution">
    <text evidence="1">The sequence shown here is derived from an EMBL/GenBank/DDBJ whole genome shotgun (WGS) entry which is preliminary data.</text>
</comment>
<sequence length="338" mass="37647">MSSSFWCCCPILSINPGLTQQEVRDILENTATDMGVNGFDNNFGNGRVNAFAAVQAALPQPEILGISSICNSANETFTLLNNTELVTWETSSNLTTISSNNTSITVCAINSSVSGWGYVRATTSAVTVQKDVWVGTPKAVLVSGEPQYGGSYVTGQNIYLNFEDEAQQVWPYINDSNFQFRKATSYNYDYHLVTKSGQTIVLQIDSSNYCAIDIEVRFKNECGWGPWKYYEWFLDLGGGGYYYSVYNNTSSNELNVEIFESDDSKDIQSSDFQRGLSNTLKDEYDIIIADLYGIIKYKGSKKKDKVLKINTASWPKSIYFINMTNSKGKTVNKGFAIE</sequence>